<feature type="compositionally biased region" description="Basic residues" evidence="1">
    <location>
        <begin position="150"/>
        <end position="163"/>
    </location>
</feature>
<reference evidence="2 3" key="1">
    <citation type="submission" date="2016-04" db="EMBL/GenBank/DDBJ databases">
        <title>The genome of Intoshia linei affirms orthonectids as highly simplified spiralians.</title>
        <authorList>
            <person name="Mikhailov K.V."/>
            <person name="Slusarev G.S."/>
            <person name="Nikitin M.A."/>
            <person name="Logacheva M.D."/>
            <person name="Penin A."/>
            <person name="Aleoshin V."/>
            <person name="Panchin Y.V."/>
        </authorList>
    </citation>
    <scope>NUCLEOTIDE SEQUENCE [LARGE SCALE GENOMIC DNA]</scope>
    <source>
        <strain evidence="2">Intl2013</strain>
        <tissue evidence="2">Whole animal</tissue>
    </source>
</reference>
<evidence type="ECO:0000256" key="1">
    <source>
        <dbReference type="SAM" id="MobiDB-lite"/>
    </source>
</evidence>
<dbReference type="Proteomes" id="UP000078046">
    <property type="component" value="Unassembled WGS sequence"/>
</dbReference>
<dbReference type="EMBL" id="LWCA01001138">
    <property type="protein sequence ID" value="OAF65810.1"/>
    <property type="molecule type" value="Genomic_DNA"/>
</dbReference>
<dbReference type="OrthoDB" id="2109241at2759"/>
<feature type="compositionally biased region" description="Polar residues" evidence="1">
    <location>
        <begin position="139"/>
        <end position="149"/>
    </location>
</feature>
<dbReference type="InterPro" id="IPR039471">
    <property type="entry name" value="CXorf65-like"/>
</dbReference>
<feature type="region of interest" description="Disordered" evidence="1">
    <location>
        <begin position="139"/>
        <end position="163"/>
    </location>
</feature>
<organism evidence="2 3">
    <name type="scientific">Intoshia linei</name>
    <dbReference type="NCBI Taxonomy" id="1819745"/>
    <lineage>
        <taxon>Eukaryota</taxon>
        <taxon>Metazoa</taxon>
        <taxon>Spiralia</taxon>
        <taxon>Lophotrochozoa</taxon>
        <taxon>Mesozoa</taxon>
        <taxon>Orthonectida</taxon>
        <taxon>Rhopaluridae</taxon>
        <taxon>Intoshia</taxon>
    </lineage>
</organism>
<sequence>MFIKVVHGTKEPLMVNVNCRIFDVLQFIFEKTNTEATNCYELDLADEYGLIKSMQDNVDYLLSDKLVEMSTYILLERKKLNELNRSDSIKSNILSRQIEARDSISNEDYTFKVSFKNIDLFPHFNLHFEVKENVIENGPSTLNVNSKSYPKSRNKFTHPKSKI</sequence>
<comment type="caution">
    <text evidence="2">The sequence shown here is derived from an EMBL/GenBank/DDBJ whole genome shotgun (WGS) entry which is preliminary data.</text>
</comment>
<name>A0A177AVF0_9BILA</name>
<gene>
    <name evidence="2" type="ORF">A3Q56_06475</name>
</gene>
<dbReference type="AlphaFoldDB" id="A0A177AVF0"/>
<accession>A0A177AVF0</accession>
<evidence type="ECO:0000313" key="3">
    <source>
        <dbReference type="Proteomes" id="UP000078046"/>
    </source>
</evidence>
<protein>
    <submittedName>
        <fullName evidence="2">Uncharacterized protein</fullName>
    </submittedName>
</protein>
<proteinExistence type="predicted"/>
<evidence type="ECO:0000313" key="2">
    <source>
        <dbReference type="EMBL" id="OAF65810.1"/>
    </source>
</evidence>
<dbReference type="Pfam" id="PF15874">
    <property type="entry name" value="Il2rg"/>
    <property type="match status" value="1"/>
</dbReference>
<keyword evidence="3" id="KW-1185">Reference proteome</keyword>